<dbReference type="AlphaFoldDB" id="A0A5J5DNH2"/>
<feature type="region of interest" description="Disordered" evidence="1">
    <location>
        <begin position="25"/>
        <end position="79"/>
    </location>
</feature>
<comment type="caution">
    <text evidence="3">The sequence shown here is derived from an EMBL/GenBank/DDBJ whole genome shotgun (WGS) entry which is preliminary data.</text>
</comment>
<keyword evidence="2" id="KW-0732">Signal</keyword>
<accession>A0A5J5DNH2</accession>
<protein>
    <submittedName>
        <fullName evidence="3">Uncharacterized protein</fullName>
    </submittedName>
</protein>
<evidence type="ECO:0000256" key="2">
    <source>
        <dbReference type="SAM" id="SignalP"/>
    </source>
</evidence>
<sequence length="242" mass="26382">MQLLCIAALLLTAVAIKPPSWKPRLNRPKLDAVSKHGDNERSLTPAPEVGDGGSGEVDWPFGHRGPSKGKNPNGRNPGAMIDNVTFQNTTAVALKEGENIFLMPKQYVKLIYNTTVPNKASLEFGVLNLAPGFMSDEPRKVFGRQRGPAGGKGRNPGAMAFSPVFKVDNVTFQNTTAVALKEGENIFLMPKHGGRGPHHNKQYVKLIYNTTEPNKVSIEFGVLQPMNLGEFVGDEDSPEEDY</sequence>
<proteinExistence type="predicted"/>
<name>A0A5J5DNH2_9PERO</name>
<feature type="chain" id="PRO_5023919801" evidence="2">
    <location>
        <begin position="16"/>
        <end position="242"/>
    </location>
</feature>
<evidence type="ECO:0000313" key="4">
    <source>
        <dbReference type="Proteomes" id="UP000327493"/>
    </source>
</evidence>
<evidence type="ECO:0000256" key="1">
    <source>
        <dbReference type="SAM" id="MobiDB-lite"/>
    </source>
</evidence>
<dbReference type="Proteomes" id="UP000327493">
    <property type="component" value="Chromosome 2"/>
</dbReference>
<keyword evidence="4" id="KW-1185">Reference proteome</keyword>
<evidence type="ECO:0000313" key="3">
    <source>
        <dbReference type="EMBL" id="KAA8594782.1"/>
    </source>
</evidence>
<organism evidence="3 4">
    <name type="scientific">Etheostoma spectabile</name>
    <name type="common">orangethroat darter</name>
    <dbReference type="NCBI Taxonomy" id="54343"/>
    <lineage>
        <taxon>Eukaryota</taxon>
        <taxon>Metazoa</taxon>
        <taxon>Chordata</taxon>
        <taxon>Craniata</taxon>
        <taxon>Vertebrata</taxon>
        <taxon>Euteleostomi</taxon>
        <taxon>Actinopterygii</taxon>
        <taxon>Neopterygii</taxon>
        <taxon>Teleostei</taxon>
        <taxon>Neoteleostei</taxon>
        <taxon>Acanthomorphata</taxon>
        <taxon>Eupercaria</taxon>
        <taxon>Perciformes</taxon>
        <taxon>Percoidei</taxon>
        <taxon>Percidae</taxon>
        <taxon>Etheostomatinae</taxon>
        <taxon>Etheostoma</taxon>
    </lineage>
</organism>
<feature type="compositionally biased region" description="Basic and acidic residues" evidence="1">
    <location>
        <begin position="28"/>
        <end position="41"/>
    </location>
</feature>
<reference evidence="3 4" key="1">
    <citation type="submission" date="2019-08" db="EMBL/GenBank/DDBJ databases">
        <title>A chromosome-level genome assembly, high-density linkage maps, and genome scans reveal the genomic architecture of hybrid incompatibilities underlying speciation via character displacement in darters (Percidae: Etheostominae).</title>
        <authorList>
            <person name="Moran R.L."/>
            <person name="Catchen J.M."/>
            <person name="Fuller R.C."/>
        </authorList>
    </citation>
    <scope>NUCLEOTIDE SEQUENCE [LARGE SCALE GENOMIC DNA]</scope>
    <source>
        <strain evidence="3">EspeVRDwgs_2016</strain>
        <tissue evidence="3">Muscle</tissue>
    </source>
</reference>
<dbReference type="EMBL" id="VOFY01000002">
    <property type="protein sequence ID" value="KAA8594782.1"/>
    <property type="molecule type" value="Genomic_DNA"/>
</dbReference>
<feature type="signal peptide" evidence="2">
    <location>
        <begin position="1"/>
        <end position="15"/>
    </location>
</feature>
<gene>
    <name evidence="3" type="ORF">FQN60_011917</name>
</gene>